<name>A0A9Q1K4C9_9CARY</name>
<gene>
    <name evidence="1" type="ORF">Cgig2_033637</name>
</gene>
<protein>
    <submittedName>
        <fullName evidence="1">Uncharacterized protein</fullName>
    </submittedName>
</protein>
<accession>A0A9Q1K4C9</accession>
<evidence type="ECO:0000313" key="1">
    <source>
        <dbReference type="EMBL" id="KAJ8436142.1"/>
    </source>
</evidence>
<reference evidence="1" key="1">
    <citation type="submission" date="2022-04" db="EMBL/GenBank/DDBJ databases">
        <title>Carnegiea gigantea Genome sequencing and assembly v2.</title>
        <authorList>
            <person name="Copetti D."/>
            <person name="Sanderson M.J."/>
            <person name="Burquez A."/>
            <person name="Wojciechowski M.F."/>
        </authorList>
    </citation>
    <scope>NUCLEOTIDE SEQUENCE</scope>
    <source>
        <strain evidence="1">SGP5-SGP5p</strain>
        <tissue evidence="1">Aerial part</tissue>
    </source>
</reference>
<dbReference type="Proteomes" id="UP001153076">
    <property type="component" value="Unassembled WGS sequence"/>
</dbReference>
<comment type="caution">
    <text evidence="1">The sequence shown here is derived from an EMBL/GenBank/DDBJ whole genome shotgun (WGS) entry which is preliminary data.</text>
</comment>
<dbReference type="AlphaFoldDB" id="A0A9Q1K4C9"/>
<evidence type="ECO:0000313" key="2">
    <source>
        <dbReference type="Proteomes" id="UP001153076"/>
    </source>
</evidence>
<organism evidence="1 2">
    <name type="scientific">Carnegiea gigantea</name>
    <dbReference type="NCBI Taxonomy" id="171969"/>
    <lineage>
        <taxon>Eukaryota</taxon>
        <taxon>Viridiplantae</taxon>
        <taxon>Streptophyta</taxon>
        <taxon>Embryophyta</taxon>
        <taxon>Tracheophyta</taxon>
        <taxon>Spermatophyta</taxon>
        <taxon>Magnoliopsida</taxon>
        <taxon>eudicotyledons</taxon>
        <taxon>Gunneridae</taxon>
        <taxon>Pentapetalae</taxon>
        <taxon>Caryophyllales</taxon>
        <taxon>Cactineae</taxon>
        <taxon>Cactaceae</taxon>
        <taxon>Cactoideae</taxon>
        <taxon>Echinocereeae</taxon>
        <taxon>Carnegiea</taxon>
    </lineage>
</organism>
<dbReference type="EMBL" id="JAKOGI010000363">
    <property type="protein sequence ID" value="KAJ8436142.1"/>
    <property type="molecule type" value="Genomic_DNA"/>
</dbReference>
<sequence>MHKLNSLLFGWPPTVLNNGERQSGTTTLDAQKYAESRAVKLDFLYSVLSIRLKENFCSHYNRHHHTIYFNTSNRCRPEKPCKFEHEEKKILQQVQRRIELKENPHTSFSVSGIGPEDCGPTYGMISTSSWLSYGYFIPPDCMTGMAVVNSKLIDIALQLHYSKHNGSKAIYTVTYIWRPSLRQDNGVSVRDKGAVQSIRIELGDTWKAYWSQMRKMGVRAS</sequence>
<proteinExistence type="predicted"/>
<keyword evidence="2" id="KW-1185">Reference proteome</keyword>